<dbReference type="EMBL" id="JAAIKC010000003">
    <property type="protein sequence ID" value="NEW06744.1"/>
    <property type="molecule type" value="Genomic_DNA"/>
</dbReference>
<organism evidence="1">
    <name type="scientific">Paenibacillus sp. SYP-B3998</name>
    <dbReference type="NCBI Taxonomy" id="2678564"/>
    <lineage>
        <taxon>Bacteria</taxon>
        <taxon>Bacillati</taxon>
        <taxon>Bacillota</taxon>
        <taxon>Bacilli</taxon>
        <taxon>Bacillales</taxon>
        <taxon>Paenibacillaceae</taxon>
        <taxon>Paenibacillus</taxon>
    </lineage>
</organism>
<accession>A0A6G3ZYH6</accession>
<name>A0A6G3ZYH6_9BACL</name>
<protein>
    <submittedName>
        <fullName evidence="1">Uncharacterized protein</fullName>
    </submittedName>
</protein>
<comment type="caution">
    <text evidence="1">The sequence shown here is derived from an EMBL/GenBank/DDBJ whole genome shotgun (WGS) entry which is preliminary data.</text>
</comment>
<sequence>MIGLFEESTKRWVICANLFLKMALTQSHAIIDDSDRNMKLILDTERAAVQHLQAILSNWEPSSELVL</sequence>
<evidence type="ECO:0000313" key="1">
    <source>
        <dbReference type="EMBL" id="NEW06744.1"/>
    </source>
</evidence>
<dbReference type="AlphaFoldDB" id="A0A6G3ZYH6"/>
<gene>
    <name evidence="1" type="ORF">GK047_12035</name>
</gene>
<proteinExistence type="predicted"/>
<reference evidence="1" key="1">
    <citation type="submission" date="2020-02" db="EMBL/GenBank/DDBJ databases">
        <authorList>
            <person name="Shen X.-R."/>
            <person name="Zhang Y.-X."/>
        </authorList>
    </citation>
    <scope>NUCLEOTIDE SEQUENCE</scope>
    <source>
        <strain evidence="1">SYP-B3998</strain>
    </source>
</reference>
<dbReference type="RefSeq" id="WP_163946309.1">
    <property type="nucleotide sequence ID" value="NZ_JAAIKC010000003.1"/>
</dbReference>